<protein>
    <submittedName>
        <fullName evidence="1">InsA C-terminal domain</fullName>
    </submittedName>
</protein>
<dbReference type="EMBL" id="BK014646">
    <property type="protein sequence ID" value="DAD65644.1"/>
    <property type="molecule type" value="Genomic_DNA"/>
</dbReference>
<reference evidence="1" key="1">
    <citation type="journal article" date="2021" name="Proc. Natl. Acad. Sci. U.S.A.">
        <title>A Catalog of Tens of Thousands of Viruses from Human Metagenomes Reveals Hidden Associations with Chronic Diseases.</title>
        <authorList>
            <person name="Tisza M.J."/>
            <person name="Buck C.B."/>
        </authorList>
    </citation>
    <scope>NUCLEOTIDE SEQUENCE</scope>
    <source>
        <strain evidence="1">Ct45W1</strain>
    </source>
</reference>
<proteinExistence type="predicted"/>
<evidence type="ECO:0000313" key="1">
    <source>
        <dbReference type="EMBL" id="DAD65644.1"/>
    </source>
</evidence>
<accession>A0A8S5L6W5</accession>
<name>A0A8S5L6W5_9CAUD</name>
<organism evidence="1">
    <name type="scientific">Siphoviridae sp. ct45W1</name>
    <dbReference type="NCBI Taxonomy" id="2823562"/>
    <lineage>
        <taxon>Viruses</taxon>
        <taxon>Duplodnaviria</taxon>
        <taxon>Heunggongvirae</taxon>
        <taxon>Uroviricota</taxon>
        <taxon>Caudoviricetes</taxon>
    </lineage>
</organism>
<sequence length="69" mass="8206">MDDDIRKEVDNLRTLIEKQETSLSRFTTERRRALNRLHKLGLPWPIIAREVGVTTQTAMRWAGKFARRR</sequence>